<dbReference type="CDD" id="cd07377">
    <property type="entry name" value="WHTH_GntR"/>
    <property type="match status" value="1"/>
</dbReference>
<reference evidence="5 6" key="1">
    <citation type="submission" date="2020-08" db="EMBL/GenBank/DDBJ databases">
        <title>Dyella sp. G9 isolated from forest soil.</title>
        <authorList>
            <person name="Fu J."/>
            <person name="Qiu L."/>
        </authorList>
    </citation>
    <scope>NUCLEOTIDE SEQUENCE [LARGE SCALE GENOMIC DNA]</scope>
    <source>
        <strain evidence="5 6">G9</strain>
    </source>
</reference>
<keyword evidence="3" id="KW-0804">Transcription</keyword>
<dbReference type="SMART" id="SM00895">
    <property type="entry name" value="FCD"/>
    <property type="match status" value="1"/>
</dbReference>
<keyword evidence="1" id="KW-0805">Transcription regulation</keyword>
<dbReference type="InterPro" id="IPR036390">
    <property type="entry name" value="WH_DNA-bd_sf"/>
</dbReference>
<feature type="domain" description="HTH gntR-type" evidence="4">
    <location>
        <begin position="8"/>
        <end position="76"/>
    </location>
</feature>
<accession>A0A7G8Q379</accession>
<dbReference type="AlphaFoldDB" id="A0A7G8Q379"/>
<dbReference type="PANTHER" id="PTHR43537:SF44">
    <property type="entry name" value="GNTR FAMILY REGULATORY PROTEIN"/>
    <property type="match status" value="1"/>
</dbReference>
<dbReference type="Pfam" id="PF07729">
    <property type="entry name" value="FCD"/>
    <property type="match status" value="1"/>
</dbReference>
<dbReference type="PRINTS" id="PR00035">
    <property type="entry name" value="HTHGNTR"/>
</dbReference>
<dbReference type="RefSeq" id="WP_187056699.1">
    <property type="nucleotide sequence ID" value="NZ_CP060412.1"/>
</dbReference>
<keyword evidence="2" id="KW-0238">DNA-binding</keyword>
<dbReference type="PROSITE" id="PS50949">
    <property type="entry name" value="HTH_GNTR"/>
    <property type="match status" value="1"/>
</dbReference>
<dbReference type="InterPro" id="IPR036388">
    <property type="entry name" value="WH-like_DNA-bd_sf"/>
</dbReference>
<evidence type="ECO:0000256" key="1">
    <source>
        <dbReference type="ARBA" id="ARBA00023015"/>
    </source>
</evidence>
<dbReference type="GO" id="GO:0003700">
    <property type="term" value="F:DNA-binding transcription factor activity"/>
    <property type="evidence" value="ECO:0007669"/>
    <property type="project" value="InterPro"/>
</dbReference>
<evidence type="ECO:0000259" key="4">
    <source>
        <dbReference type="PROSITE" id="PS50949"/>
    </source>
</evidence>
<protein>
    <submittedName>
        <fullName evidence="5">FadR family transcriptional regulator</fullName>
    </submittedName>
</protein>
<proteinExistence type="predicted"/>
<dbReference type="Gene3D" id="1.20.120.530">
    <property type="entry name" value="GntR ligand-binding domain-like"/>
    <property type="match status" value="1"/>
</dbReference>
<dbReference type="InterPro" id="IPR011711">
    <property type="entry name" value="GntR_C"/>
</dbReference>
<dbReference type="Proteomes" id="UP000515873">
    <property type="component" value="Chromosome"/>
</dbReference>
<evidence type="ECO:0000256" key="2">
    <source>
        <dbReference type="ARBA" id="ARBA00023125"/>
    </source>
</evidence>
<dbReference type="SMART" id="SM00345">
    <property type="entry name" value="HTH_GNTR"/>
    <property type="match status" value="1"/>
</dbReference>
<dbReference type="InterPro" id="IPR000524">
    <property type="entry name" value="Tscrpt_reg_HTH_GntR"/>
</dbReference>
<name>A0A7G8Q379_9GAMM</name>
<dbReference type="EMBL" id="CP060412">
    <property type="protein sequence ID" value="QNK01237.1"/>
    <property type="molecule type" value="Genomic_DNA"/>
</dbReference>
<dbReference type="Gene3D" id="1.10.10.10">
    <property type="entry name" value="Winged helix-like DNA-binding domain superfamily/Winged helix DNA-binding domain"/>
    <property type="match status" value="1"/>
</dbReference>
<sequence>MKKPIAVRTLYGHVMQELGQRIVSGKVKPGEVLPREETLAGSLQISRNALREALKVLSAKGLIESRTGVGARVLEERHWNLLDADVLSWRCASMPTDDFVDKLVEMREIIEPAAAAAAARRRSGAQLARIEEAYGAMAAAQTQDAWSQADLAFHDAVLQATGNELMQSLFSVIETALGTLLTLSARNASDFRYSLSYHQKVLDAIRQQQPDVAHKTMRSMIADSHENLRQHYATTRRKARA</sequence>
<gene>
    <name evidence="5" type="ORF">H8F01_19630</name>
</gene>
<dbReference type="SUPFAM" id="SSF48008">
    <property type="entry name" value="GntR ligand-binding domain-like"/>
    <property type="match status" value="1"/>
</dbReference>
<dbReference type="GO" id="GO:0003677">
    <property type="term" value="F:DNA binding"/>
    <property type="evidence" value="ECO:0007669"/>
    <property type="project" value="UniProtKB-KW"/>
</dbReference>
<evidence type="ECO:0000256" key="3">
    <source>
        <dbReference type="ARBA" id="ARBA00023163"/>
    </source>
</evidence>
<organism evidence="5 6">
    <name type="scientific">Dyella telluris</name>
    <dbReference type="NCBI Taxonomy" id="2763498"/>
    <lineage>
        <taxon>Bacteria</taxon>
        <taxon>Pseudomonadati</taxon>
        <taxon>Pseudomonadota</taxon>
        <taxon>Gammaproteobacteria</taxon>
        <taxon>Lysobacterales</taxon>
        <taxon>Rhodanobacteraceae</taxon>
        <taxon>Dyella</taxon>
    </lineage>
</organism>
<dbReference type="Pfam" id="PF00392">
    <property type="entry name" value="GntR"/>
    <property type="match status" value="1"/>
</dbReference>
<dbReference type="KEGG" id="dtl:H8F01_19630"/>
<dbReference type="PANTHER" id="PTHR43537">
    <property type="entry name" value="TRANSCRIPTIONAL REGULATOR, GNTR FAMILY"/>
    <property type="match status" value="1"/>
</dbReference>
<dbReference type="InterPro" id="IPR008920">
    <property type="entry name" value="TF_FadR/GntR_C"/>
</dbReference>
<keyword evidence="6" id="KW-1185">Reference proteome</keyword>
<evidence type="ECO:0000313" key="5">
    <source>
        <dbReference type="EMBL" id="QNK01237.1"/>
    </source>
</evidence>
<dbReference type="SUPFAM" id="SSF46785">
    <property type="entry name" value="Winged helix' DNA-binding domain"/>
    <property type="match status" value="1"/>
</dbReference>
<evidence type="ECO:0000313" key="6">
    <source>
        <dbReference type="Proteomes" id="UP000515873"/>
    </source>
</evidence>